<proteinExistence type="predicted"/>
<dbReference type="InterPro" id="IPR050466">
    <property type="entry name" value="Carboxylest/Gibb_receptor"/>
</dbReference>
<evidence type="ECO:0000256" key="1">
    <source>
        <dbReference type="SAM" id="MobiDB-lite"/>
    </source>
</evidence>
<reference evidence="3" key="1">
    <citation type="submission" date="2022-04" db="EMBL/GenBank/DDBJ databases">
        <title>A functionally conserved STORR gene fusion in Papaver species that diverged 16.8 million years ago.</title>
        <authorList>
            <person name="Catania T."/>
        </authorList>
    </citation>
    <scope>NUCLEOTIDE SEQUENCE</scope>
    <source>
        <strain evidence="3">S-188037</strain>
    </source>
</reference>
<dbReference type="InterPro" id="IPR013094">
    <property type="entry name" value="AB_hydrolase_3"/>
</dbReference>
<feature type="compositionally biased region" description="Basic and acidic residues" evidence="1">
    <location>
        <begin position="1"/>
        <end position="16"/>
    </location>
</feature>
<dbReference type="PANTHER" id="PTHR23024">
    <property type="entry name" value="ARYLACETAMIDE DEACETYLASE"/>
    <property type="match status" value="1"/>
</dbReference>
<dbReference type="InterPro" id="IPR029058">
    <property type="entry name" value="AB_hydrolase_fold"/>
</dbReference>
<dbReference type="PANTHER" id="PTHR23024:SF113">
    <property type="entry name" value="CARBOXYLESTERASE 8-RELATED"/>
    <property type="match status" value="1"/>
</dbReference>
<dbReference type="Proteomes" id="UP001202328">
    <property type="component" value="Unassembled WGS sequence"/>
</dbReference>
<dbReference type="GO" id="GO:0016787">
    <property type="term" value="F:hydrolase activity"/>
    <property type="evidence" value="ECO:0007669"/>
    <property type="project" value="InterPro"/>
</dbReference>
<organism evidence="3 4">
    <name type="scientific">Papaver atlanticum</name>
    <dbReference type="NCBI Taxonomy" id="357466"/>
    <lineage>
        <taxon>Eukaryota</taxon>
        <taxon>Viridiplantae</taxon>
        <taxon>Streptophyta</taxon>
        <taxon>Embryophyta</taxon>
        <taxon>Tracheophyta</taxon>
        <taxon>Spermatophyta</taxon>
        <taxon>Magnoliopsida</taxon>
        <taxon>Ranunculales</taxon>
        <taxon>Papaveraceae</taxon>
        <taxon>Papaveroideae</taxon>
        <taxon>Papaver</taxon>
    </lineage>
</organism>
<evidence type="ECO:0000313" key="4">
    <source>
        <dbReference type="Proteomes" id="UP001202328"/>
    </source>
</evidence>
<gene>
    <name evidence="3" type="ORF">MKW98_003863</name>
</gene>
<dbReference type="Gene3D" id="3.40.50.1820">
    <property type="entry name" value="alpha/beta hydrolase"/>
    <property type="match status" value="1"/>
</dbReference>
<accession>A0AAD4TD50</accession>
<feature type="domain" description="Alpha/beta hydrolase fold-3" evidence="2">
    <location>
        <begin position="109"/>
        <end position="328"/>
    </location>
</feature>
<name>A0AAD4TD50_9MAGN</name>
<sequence length="350" mass="39358">MSEEPKRKPPNNEKSVKSSPDAEELEEKAPPPIDPWAMLKIVRNPDGSITRQTDLLTVPPTTEEEMSVPGLSVVTKDVTLNAENGTWVRIYRPMKIPSNDTNVARLPVIVYFHCGAFIMFSADNVFDNEPCTRFCSETLSIVVSVNFRLAPENKLPAAYDDGIETLLWLKNQAVNPNGEQWLKDYADFSRCYIMGASTGGTVAYYTALRATTMNLEPVKLYGLILNQPFFTGTKKTKSERKSANDAVIPGPVVDVMVELALPDGSDHDHEYLNPMTKSEYSDNIKKLPRTLVRGFEGDPALDRQMELVRVLIRHGVPVTAHFSEIGFHLIDFIDPKRHLTMLKYLKEFII</sequence>
<feature type="region of interest" description="Disordered" evidence="1">
    <location>
        <begin position="1"/>
        <end position="33"/>
    </location>
</feature>
<dbReference type="SUPFAM" id="SSF53474">
    <property type="entry name" value="alpha/beta-Hydrolases"/>
    <property type="match status" value="1"/>
</dbReference>
<keyword evidence="4" id="KW-1185">Reference proteome</keyword>
<dbReference type="Pfam" id="PF07859">
    <property type="entry name" value="Abhydrolase_3"/>
    <property type="match status" value="1"/>
</dbReference>
<dbReference type="AlphaFoldDB" id="A0AAD4TD50"/>
<evidence type="ECO:0000259" key="2">
    <source>
        <dbReference type="Pfam" id="PF07859"/>
    </source>
</evidence>
<evidence type="ECO:0000313" key="3">
    <source>
        <dbReference type="EMBL" id="KAI3950380.1"/>
    </source>
</evidence>
<protein>
    <recommendedName>
        <fullName evidence="2">Alpha/beta hydrolase fold-3 domain-containing protein</fullName>
    </recommendedName>
</protein>
<comment type="caution">
    <text evidence="3">The sequence shown here is derived from an EMBL/GenBank/DDBJ whole genome shotgun (WGS) entry which is preliminary data.</text>
</comment>
<dbReference type="EMBL" id="JAJJMB010002868">
    <property type="protein sequence ID" value="KAI3950380.1"/>
    <property type="molecule type" value="Genomic_DNA"/>
</dbReference>